<sequence>MPPIMRSKLFVPASRPELFAKACASAADAVSFDLEDAVAPGRKDAARAALADFLRHAPPGGTQGGKVVVVRVNGLGTPHFLPDLAAVALPGTHLINLPMLRDPAEVVAAAEALERAERGNGVAEPIGLLCNIETPRSLRLAHAIAAAHPRVRGLQIGYADLLEPCGIDRDDAAALATLRLTLRLAAAEAGVPAYDGAFAAVDRPDAFRAEAESARRLGFAGKSCIHPSQIAAANAVFQPTPAEIARARRIVEAGRERLAAGTGAFLLDGSMVDAPFIAGAEALLALARRLGLPDAA</sequence>
<feature type="binding site" evidence="6">
    <location>
        <position position="133"/>
    </location>
    <ligand>
        <name>Mg(2+)</name>
        <dbReference type="ChEBI" id="CHEBI:18420"/>
    </ligand>
</feature>
<dbReference type="GO" id="GO:0006107">
    <property type="term" value="P:oxaloacetate metabolic process"/>
    <property type="evidence" value="ECO:0007669"/>
    <property type="project" value="TreeGrafter"/>
</dbReference>
<dbReference type="GO" id="GO:0016829">
    <property type="term" value="F:lyase activity"/>
    <property type="evidence" value="ECO:0007669"/>
    <property type="project" value="UniProtKB-KW"/>
</dbReference>
<dbReference type="AlphaFoldDB" id="A0A9X2BWV2"/>
<dbReference type="Pfam" id="PF03328">
    <property type="entry name" value="HpcH_HpaI"/>
    <property type="match status" value="1"/>
</dbReference>
<dbReference type="PANTHER" id="PTHR32308:SF10">
    <property type="entry name" value="CITRATE LYASE SUBUNIT BETA"/>
    <property type="match status" value="1"/>
</dbReference>
<protein>
    <submittedName>
        <fullName evidence="8">CoA ester lyase</fullName>
    </submittedName>
</protein>
<evidence type="ECO:0000259" key="7">
    <source>
        <dbReference type="Pfam" id="PF03328"/>
    </source>
</evidence>
<dbReference type="InterPro" id="IPR011206">
    <property type="entry name" value="Citrate_lyase_beta/mcl1/mcl2"/>
</dbReference>
<dbReference type="Proteomes" id="UP001139516">
    <property type="component" value="Unassembled WGS sequence"/>
</dbReference>
<dbReference type="InterPro" id="IPR005000">
    <property type="entry name" value="Aldolase/citrate-lyase_domain"/>
</dbReference>
<dbReference type="GO" id="GO:0000287">
    <property type="term" value="F:magnesium ion binding"/>
    <property type="evidence" value="ECO:0007669"/>
    <property type="project" value="TreeGrafter"/>
</dbReference>
<reference evidence="8" key="1">
    <citation type="submission" date="2022-04" db="EMBL/GenBank/DDBJ databases">
        <title>Roseomonas acroporae sp. nov., isolated from coral Acropora digitifera.</title>
        <authorList>
            <person name="Sun H."/>
        </authorList>
    </citation>
    <scope>NUCLEOTIDE SEQUENCE</scope>
    <source>
        <strain evidence="8">NAR14</strain>
    </source>
</reference>
<gene>
    <name evidence="8" type="ORF">M0638_27140</name>
</gene>
<evidence type="ECO:0000256" key="5">
    <source>
        <dbReference type="PIRSR" id="PIRSR015582-1"/>
    </source>
</evidence>
<dbReference type="PANTHER" id="PTHR32308">
    <property type="entry name" value="LYASE BETA SUBUNIT, PUTATIVE (AFU_ORTHOLOGUE AFUA_4G13030)-RELATED"/>
    <property type="match status" value="1"/>
</dbReference>
<evidence type="ECO:0000256" key="3">
    <source>
        <dbReference type="ARBA" id="ARBA00022723"/>
    </source>
</evidence>
<keyword evidence="9" id="KW-1185">Reference proteome</keyword>
<comment type="cofactor">
    <cofactor evidence="1">
        <name>Mg(2+)</name>
        <dbReference type="ChEBI" id="CHEBI:18420"/>
    </cofactor>
</comment>
<dbReference type="PIRSF" id="PIRSF015582">
    <property type="entry name" value="Cit_lyase_B"/>
    <property type="match status" value="1"/>
</dbReference>
<feature type="binding site" evidence="5">
    <location>
        <position position="133"/>
    </location>
    <ligand>
        <name>substrate</name>
    </ligand>
</feature>
<keyword evidence="4 6" id="KW-0460">Magnesium</keyword>
<evidence type="ECO:0000313" key="9">
    <source>
        <dbReference type="Proteomes" id="UP001139516"/>
    </source>
</evidence>
<name>A0A9X2BWV2_9PROT</name>
<organism evidence="8 9">
    <name type="scientific">Roseomonas acroporae</name>
    <dbReference type="NCBI Taxonomy" id="2937791"/>
    <lineage>
        <taxon>Bacteria</taxon>
        <taxon>Pseudomonadati</taxon>
        <taxon>Pseudomonadota</taxon>
        <taxon>Alphaproteobacteria</taxon>
        <taxon>Acetobacterales</taxon>
        <taxon>Roseomonadaceae</taxon>
        <taxon>Roseomonas</taxon>
    </lineage>
</organism>
<evidence type="ECO:0000256" key="1">
    <source>
        <dbReference type="ARBA" id="ARBA00001946"/>
    </source>
</evidence>
<dbReference type="RefSeq" id="WP_248670079.1">
    <property type="nucleotide sequence ID" value="NZ_JALPRX010000169.1"/>
</dbReference>
<dbReference type="InterPro" id="IPR040442">
    <property type="entry name" value="Pyrv_kinase-like_dom_sf"/>
</dbReference>
<comment type="caution">
    <text evidence="8">The sequence shown here is derived from an EMBL/GenBank/DDBJ whole genome shotgun (WGS) entry which is preliminary data.</text>
</comment>
<keyword evidence="8" id="KW-0456">Lyase</keyword>
<dbReference type="EMBL" id="JALPRX010000169">
    <property type="protein sequence ID" value="MCK8788037.1"/>
    <property type="molecule type" value="Genomic_DNA"/>
</dbReference>
<evidence type="ECO:0000256" key="6">
    <source>
        <dbReference type="PIRSR" id="PIRSR015582-2"/>
    </source>
</evidence>
<feature type="domain" description="HpcH/HpaI aldolase/citrate lyase" evidence="7">
    <location>
        <begin position="6"/>
        <end position="227"/>
    </location>
</feature>
<accession>A0A9X2BWV2</accession>
<keyword evidence="3 6" id="KW-0479">Metal-binding</keyword>
<dbReference type="InterPro" id="IPR015813">
    <property type="entry name" value="Pyrv/PenolPyrv_kinase-like_dom"/>
</dbReference>
<feature type="binding site" evidence="5">
    <location>
        <position position="71"/>
    </location>
    <ligand>
        <name>substrate</name>
    </ligand>
</feature>
<comment type="similarity">
    <text evidence="2">Belongs to the HpcH/HpaI aldolase family.</text>
</comment>
<evidence type="ECO:0000256" key="4">
    <source>
        <dbReference type="ARBA" id="ARBA00022842"/>
    </source>
</evidence>
<proteinExistence type="inferred from homology"/>
<evidence type="ECO:0000256" key="2">
    <source>
        <dbReference type="ARBA" id="ARBA00005568"/>
    </source>
</evidence>
<dbReference type="Gene3D" id="3.20.20.60">
    <property type="entry name" value="Phosphoenolpyruvate-binding domains"/>
    <property type="match status" value="1"/>
</dbReference>
<evidence type="ECO:0000313" key="8">
    <source>
        <dbReference type="EMBL" id="MCK8788037.1"/>
    </source>
</evidence>
<feature type="binding site" evidence="6">
    <location>
        <position position="160"/>
    </location>
    <ligand>
        <name>Mg(2+)</name>
        <dbReference type="ChEBI" id="CHEBI:18420"/>
    </ligand>
</feature>
<dbReference type="SUPFAM" id="SSF51621">
    <property type="entry name" value="Phosphoenolpyruvate/pyruvate domain"/>
    <property type="match status" value="1"/>
</dbReference>